<dbReference type="Gene3D" id="1.10.443.10">
    <property type="entry name" value="Intergrase catalytic core"/>
    <property type="match status" value="1"/>
</dbReference>
<dbReference type="AlphaFoldDB" id="A0A0M8MHD5"/>
<dbReference type="GO" id="GO:0003677">
    <property type="term" value="F:DNA binding"/>
    <property type="evidence" value="ECO:0007669"/>
    <property type="project" value="UniProtKB-KW"/>
</dbReference>
<organism evidence="5 6">
    <name type="scientific">Flavobacterium akiainvivens</name>
    <dbReference type="NCBI Taxonomy" id="1202724"/>
    <lineage>
        <taxon>Bacteria</taxon>
        <taxon>Pseudomonadati</taxon>
        <taxon>Bacteroidota</taxon>
        <taxon>Flavobacteriia</taxon>
        <taxon>Flavobacteriales</taxon>
        <taxon>Flavobacteriaceae</taxon>
        <taxon>Flavobacterium</taxon>
    </lineage>
</organism>
<dbReference type="Gene3D" id="1.10.150.130">
    <property type="match status" value="1"/>
</dbReference>
<comment type="caution">
    <text evidence="5">The sequence shown here is derived from an EMBL/GenBank/DDBJ whole genome shotgun (WGS) entry which is preliminary data.</text>
</comment>
<accession>A0A0M8MHD5</accession>
<dbReference type="InterPro" id="IPR013762">
    <property type="entry name" value="Integrase-like_cat_sf"/>
</dbReference>
<dbReference type="Pfam" id="PF13102">
    <property type="entry name" value="Phage_int_SAM_5"/>
    <property type="match status" value="1"/>
</dbReference>
<dbReference type="Pfam" id="PF17293">
    <property type="entry name" value="Arm-DNA-bind_5"/>
    <property type="match status" value="1"/>
</dbReference>
<dbReference type="InterPro" id="IPR050090">
    <property type="entry name" value="Tyrosine_recombinase_XerCD"/>
</dbReference>
<name>A0A0M8MHD5_9FLAO</name>
<evidence type="ECO:0000313" key="6">
    <source>
        <dbReference type="Proteomes" id="UP000037755"/>
    </source>
</evidence>
<keyword evidence="2" id="KW-0238">DNA-binding</keyword>
<dbReference type="RefSeq" id="WP_054407056.1">
    <property type="nucleotide sequence ID" value="NZ_FOYA01000008.1"/>
</dbReference>
<dbReference type="PATRIC" id="fig|1202724.3.peg.1462"/>
<dbReference type="InterPro" id="IPR011010">
    <property type="entry name" value="DNA_brk_join_enz"/>
</dbReference>
<dbReference type="PANTHER" id="PTHR30349">
    <property type="entry name" value="PHAGE INTEGRASE-RELATED"/>
    <property type="match status" value="1"/>
</dbReference>
<dbReference type="InterPro" id="IPR035386">
    <property type="entry name" value="Arm-DNA-bind_5"/>
</dbReference>
<keyword evidence="6" id="KW-1185">Reference proteome</keyword>
<dbReference type="Pfam" id="PF00589">
    <property type="entry name" value="Phage_integrase"/>
    <property type="match status" value="1"/>
</dbReference>
<proteinExistence type="inferred from homology"/>
<dbReference type="InterPro" id="IPR002104">
    <property type="entry name" value="Integrase_catalytic"/>
</dbReference>
<dbReference type="Proteomes" id="UP000037755">
    <property type="component" value="Unassembled WGS sequence"/>
</dbReference>
<dbReference type="CDD" id="cd01185">
    <property type="entry name" value="INTN1_C_like"/>
    <property type="match status" value="1"/>
</dbReference>
<evidence type="ECO:0000256" key="1">
    <source>
        <dbReference type="ARBA" id="ARBA00008857"/>
    </source>
</evidence>
<dbReference type="InterPro" id="IPR010998">
    <property type="entry name" value="Integrase_recombinase_N"/>
</dbReference>
<dbReference type="PROSITE" id="PS51898">
    <property type="entry name" value="TYR_RECOMBINASE"/>
    <property type="match status" value="1"/>
</dbReference>
<reference evidence="5 6" key="1">
    <citation type="submission" date="2015-08" db="EMBL/GenBank/DDBJ databases">
        <title>Whole genome sequence of Flavobacterium akiainvivens IK-1T, from decaying Wikstroemia oahuensis, an endemic Hawaiian shrub.</title>
        <authorList>
            <person name="Wan X."/>
            <person name="Hou S."/>
            <person name="Saito J."/>
            <person name="Donachie S."/>
        </authorList>
    </citation>
    <scope>NUCLEOTIDE SEQUENCE [LARGE SCALE GENOMIC DNA]</scope>
    <source>
        <strain evidence="5 6">IK-1</strain>
    </source>
</reference>
<dbReference type="STRING" id="1202724.AM493_07030"/>
<sequence length="421" mass="49202">MEQEKRSTFKLLFYLKKNEPKKNGNVPVMGRITIDGTPKSFSTKLDINPNNWDLKHGRVLGKSAQALNTNLKLDNIRVRINKIYDDMLKDEGFATAQKVKLSFLGVGVMDDAILKVFKDQNEDFERMVSKGKRSQNTYYKYKTVYNHLSEFIRERYHREDMAFRELTSDFIREFDFFLRIDKECTHNTVWVYTMPVIALAELAIKKGLIRQNPFEDYEISMEETDRSYLLKEDAEKLMLLKPCKSKYELVKDLFIFSCFTGLSYIDIQKLKWSNIQSFFDGHQWIISRRKKSDVASNVRLLEIPKRIIEKYRGVTRNEYVFPVPSNATCNSHVKKLIEEAEIITEQKVTFHTARHTFATMFLTEGVPLESLSKMMGHKNISTTQIYAKITSQKISKDMDLVSHKFAGMEAAFIEMEEEVIV</sequence>
<dbReference type="OrthoDB" id="1098628at2"/>
<keyword evidence="3" id="KW-0233">DNA recombination</keyword>
<feature type="domain" description="Tyr recombinase" evidence="4">
    <location>
        <begin position="224"/>
        <end position="399"/>
    </location>
</feature>
<dbReference type="SUPFAM" id="SSF56349">
    <property type="entry name" value="DNA breaking-rejoining enzymes"/>
    <property type="match status" value="1"/>
</dbReference>
<evidence type="ECO:0000256" key="2">
    <source>
        <dbReference type="ARBA" id="ARBA00023125"/>
    </source>
</evidence>
<gene>
    <name evidence="5" type="ORF">AM493_07030</name>
</gene>
<dbReference type="GO" id="GO:0006310">
    <property type="term" value="P:DNA recombination"/>
    <property type="evidence" value="ECO:0007669"/>
    <property type="project" value="UniProtKB-KW"/>
</dbReference>
<comment type="similarity">
    <text evidence="1">Belongs to the 'phage' integrase family.</text>
</comment>
<dbReference type="InterPro" id="IPR025269">
    <property type="entry name" value="SAM-like_dom"/>
</dbReference>
<evidence type="ECO:0000313" key="5">
    <source>
        <dbReference type="EMBL" id="KOS05817.1"/>
    </source>
</evidence>
<dbReference type="PANTHER" id="PTHR30349:SF64">
    <property type="entry name" value="PROPHAGE INTEGRASE INTD-RELATED"/>
    <property type="match status" value="1"/>
</dbReference>
<evidence type="ECO:0000259" key="4">
    <source>
        <dbReference type="PROSITE" id="PS51898"/>
    </source>
</evidence>
<dbReference type="EMBL" id="LIYD01000005">
    <property type="protein sequence ID" value="KOS05817.1"/>
    <property type="molecule type" value="Genomic_DNA"/>
</dbReference>
<evidence type="ECO:0000256" key="3">
    <source>
        <dbReference type="ARBA" id="ARBA00023172"/>
    </source>
</evidence>
<protein>
    <submittedName>
        <fullName evidence="5">Integrase</fullName>
    </submittedName>
</protein>
<dbReference type="GO" id="GO:0015074">
    <property type="term" value="P:DNA integration"/>
    <property type="evidence" value="ECO:0007669"/>
    <property type="project" value="InterPro"/>
</dbReference>